<organism evidence="2 3">
    <name type="scientific">Roseateles amylovorans</name>
    <dbReference type="NCBI Taxonomy" id="2978473"/>
    <lineage>
        <taxon>Bacteria</taxon>
        <taxon>Pseudomonadati</taxon>
        <taxon>Pseudomonadota</taxon>
        <taxon>Betaproteobacteria</taxon>
        <taxon>Burkholderiales</taxon>
        <taxon>Sphaerotilaceae</taxon>
        <taxon>Roseateles</taxon>
    </lineage>
</organism>
<name>A0ABY6B7R8_9BURK</name>
<feature type="region of interest" description="Disordered" evidence="1">
    <location>
        <begin position="410"/>
        <end position="445"/>
    </location>
</feature>
<dbReference type="RefSeq" id="WP_261760322.1">
    <property type="nucleotide sequence ID" value="NZ_CP104562.2"/>
</dbReference>
<proteinExistence type="predicted"/>
<gene>
    <name evidence="2" type="ORF">N4261_11800</name>
</gene>
<feature type="region of interest" description="Disordered" evidence="1">
    <location>
        <begin position="201"/>
        <end position="257"/>
    </location>
</feature>
<sequence length="664" mass="71390">MLSLLPTLAGWPNGLQIQVERTGPPPSASVFGPAALDGTTQGPLRLQQDANGGIQAAPTAQRLWPHPSDASDPSVFAAVLACLDDHPGGWCILAQVLQDSSLTAPPRDPVTNQVLLGKLRLRLADHLLHLLNQPPTLTRAISIADGAEPVERPGEPARLRLPGLIRAPRTPRAGLSGEVHKTESFTAQPPHRLVLTLDTGSTNPIPRFNASPGSRGSPGALPRLVRLMDKAPGASSPDATGAMAGQRSTQPGQMPSTSALQRFAPTHQDGKVAVNANTQAHFLHAPDAKASELTHCLFGDDQARSPWRFDTTLWPSHAAPASQTTPMTAASRPDLATSDTWRTRALDRQAWPGPPDYTVASPPISTDSEYQDLVTLISAEVGLMPPPPTDGSHDPGTHLAPAAKRTWQGEWDGSAERQPPRHPGPGPSQSPVSGTSSNLVRKAASDAASDAASYMRLLARTSTSTAPPSSPSGHGDTLSMDRPGEAQPVELAQALTAEGPDEQLPLHELIKEGTWTERDAATVHRLTLQVSGWPDVSFRVFTVETWRRYTVTPRSQEFTTPRSTRTIDITYHAERQRYAVGHPEKTAVHKRPRPKGKRSGENRFFDCLIAQMDKAAIQSLCGLQFRSAKARLPMSSREFAAARLRDQVALLAERHASTRSSSPR</sequence>
<reference evidence="2" key="1">
    <citation type="submission" date="2022-10" db="EMBL/GenBank/DDBJ databases">
        <title>Characterization and whole genome sequencing of a new Roseateles species, isolated from fresh water.</title>
        <authorList>
            <person name="Guliayeva D.Y."/>
            <person name="Akhremchuk A.E."/>
            <person name="Sikolenko M.A."/>
            <person name="Valentovich L.N."/>
            <person name="Sidarenka A.V."/>
        </authorList>
    </citation>
    <scope>NUCLEOTIDE SEQUENCE</scope>
    <source>
        <strain evidence="2">BIM B-1768</strain>
    </source>
</reference>
<accession>A0ABY6B7R8</accession>
<protein>
    <submittedName>
        <fullName evidence="2">Uncharacterized protein</fullName>
    </submittedName>
</protein>
<feature type="region of interest" description="Disordered" evidence="1">
    <location>
        <begin position="317"/>
        <end position="336"/>
    </location>
</feature>
<dbReference type="Proteomes" id="UP001064933">
    <property type="component" value="Chromosome"/>
</dbReference>
<evidence type="ECO:0000313" key="2">
    <source>
        <dbReference type="EMBL" id="UXH80505.1"/>
    </source>
</evidence>
<dbReference type="EMBL" id="CP104562">
    <property type="protein sequence ID" value="UXH80505.1"/>
    <property type="molecule type" value="Genomic_DNA"/>
</dbReference>
<evidence type="ECO:0000313" key="3">
    <source>
        <dbReference type="Proteomes" id="UP001064933"/>
    </source>
</evidence>
<evidence type="ECO:0000256" key="1">
    <source>
        <dbReference type="SAM" id="MobiDB-lite"/>
    </source>
</evidence>
<keyword evidence="3" id="KW-1185">Reference proteome</keyword>
<feature type="region of interest" description="Disordered" evidence="1">
    <location>
        <begin position="461"/>
        <end position="483"/>
    </location>
</feature>
<feature type="region of interest" description="Disordered" evidence="1">
    <location>
        <begin position="381"/>
        <end position="400"/>
    </location>
</feature>
<feature type="compositionally biased region" description="Polar residues" evidence="1">
    <location>
        <begin position="246"/>
        <end position="257"/>
    </location>
</feature>